<keyword evidence="3" id="KW-1185">Reference proteome</keyword>
<keyword evidence="1" id="KW-1133">Transmembrane helix</keyword>
<comment type="caution">
    <text evidence="2">The sequence shown here is derived from an EMBL/GenBank/DDBJ whole genome shotgun (WGS) entry which is preliminary data.</text>
</comment>
<feature type="transmembrane region" description="Helical" evidence="1">
    <location>
        <begin position="69"/>
        <end position="86"/>
    </location>
</feature>
<evidence type="ECO:0000256" key="1">
    <source>
        <dbReference type="SAM" id="Phobius"/>
    </source>
</evidence>
<organism evidence="2 3">
    <name type="scientific">Mycetocola manganoxydans</name>
    <dbReference type="NCBI Taxonomy" id="699879"/>
    <lineage>
        <taxon>Bacteria</taxon>
        <taxon>Bacillati</taxon>
        <taxon>Actinomycetota</taxon>
        <taxon>Actinomycetes</taxon>
        <taxon>Micrococcales</taxon>
        <taxon>Microbacteriaceae</taxon>
        <taxon>Mycetocola</taxon>
    </lineage>
</organism>
<dbReference type="PANTHER" id="PTHR36974">
    <property type="entry name" value="MEMBRANE PROTEIN-RELATED"/>
    <property type="match status" value="1"/>
</dbReference>
<evidence type="ECO:0000313" key="3">
    <source>
        <dbReference type="Proteomes" id="UP000270299"/>
    </source>
</evidence>
<name>A0A3L6ZXD9_9MICO</name>
<dbReference type="OrthoDB" id="3267646at2"/>
<keyword evidence="1" id="KW-0472">Membrane</keyword>
<dbReference type="AlphaFoldDB" id="A0A3L6ZXD9"/>
<evidence type="ECO:0000313" key="2">
    <source>
        <dbReference type="EMBL" id="RLP72365.1"/>
    </source>
</evidence>
<dbReference type="EMBL" id="RCUV01000005">
    <property type="protein sequence ID" value="RLP72365.1"/>
    <property type="molecule type" value="Genomic_DNA"/>
</dbReference>
<sequence>MTTKRTPLTATALATLFAITGAIHFVRPAVFDPIVPRSLPGSSRSWTYGSGAAEWVLAAMVAHPRTRSIGGLLSAFFLLVVFPANVRTVRVLRRKPLPHRLVALVRLPLQAPLITLALRVGRDEAS</sequence>
<keyword evidence="1" id="KW-0812">Transmembrane</keyword>
<dbReference type="PANTHER" id="PTHR36974:SF1">
    <property type="entry name" value="DOXX FAMILY MEMBRANE PROTEIN"/>
    <property type="match status" value="1"/>
</dbReference>
<gene>
    <name evidence="2" type="ORF">D9V29_04215</name>
</gene>
<dbReference type="RefSeq" id="WP_121672086.1">
    <property type="nucleotide sequence ID" value="NZ_BMXM01000001.1"/>
</dbReference>
<proteinExistence type="predicted"/>
<dbReference type="Proteomes" id="UP000270299">
    <property type="component" value="Unassembled WGS sequence"/>
</dbReference>
<accession>A0A3L6ZXD9</accession>
<reference evidence="2 3" key="1">
    <citation type="submission" date="2018-10" db="EMBL/GenBank/DDBJ databases">
        <authorList>
            <person name="Li J."/>
        </authorList>
    </citation>
    <scope>NUCLEOTIDE SEQUENCE [LARGE SCALE GENOMIC DNA]</scope>
    <source>
        <strain evidence="2 3">CCTCC AB209002</strain>
    </source>
</reference>
<protein>
    <submittedName>
        <fullName evidence="2">Uncharacterized protein</fullName>
    </submittedName>
</protein>